<evidence type="ECO:0000313" key="5">
    <source>
        <dbReference type="Proteomes" id="UP000244248"/>
    </source>
</evidence>
<dbReference type="PRINTS" id="PR00455">
    <property type="entry name" value="HTHTETR"/>
</dbReference>
<protein>
    <submittedName>
        <fullName evidence="4">TetR family transcriptional regulator</fullName>
    </submittedName>
</protein>
<keyword evidence="1 2" id="KW-0238">DNA-binding</keyword>
<reference evidence="4 5" key="1">
    <citation type="submission" date="2018-04" db="EMBL/GenBank/DDBJ databases">
        <title>Novel species isolated from glacier.</title>
        <authorList>
            <person name="Liu Q."/>
            <person name="Xin Y.-H."/>
        </authorList>
    </citation>
    <scope>NUCLEOTIDE SEQUENCE [LARGE SCALE GENOMIC DNA]</scope>
    <source>
        <strain evidence="4 5">GT1R17</strain>
    </source>
</reference>
<dbReference type="PANTHER" id="PTHR30055:SF160">
    <property type="entry name" value="TRANSCRIPTIONAL REGULATORY PROTEIN (PROBABLY ASNC-FAMILY)-RELATED"/>
    <property type="match status" value="1"/>
</dbReference>
<proteinExistence type="predicted"/>
<dbReference type="Proteomes" id="UP000244248">
    <property type="component" value="Unassembled WGS sequence"/>
</dbReference>
<dbReference type="AlphaFoldDB" id="A0A2T5MIV3"/>
<evidence type="ECO:0000313" key="4">
    <source>
        <dbReference type="EMBL" id="PTU32469.1"/>
    </source>
</evidence>
<feature type="domain" description="HTH tetR-type" evidence="3">
    <location>
        <begin position="19"/>
        <end position="79"/>
    </location>
</feature>
<sequence>MSVGTAKKRYVRAPHLGPERRRPQILDAALKLVADNGVRALNMEAVAQALGVTKPVVYACFTSREDLLNALLEREEIRLFEGVMAALPKKVDITNPQQLMTDGFRALFNAVDNNRDSWRLVFSVEADPAVAARLQEGRRLVSQRVSLLVGAWLKLLGAKDAKRRLPILVTLFMSICEGMVRSLLDKSNDWSIDELSAYVGRLVLAAFEEA</sequence>
<dbReference type="InterPro" id="IPR001647">
    <property type="entry name" value="HTH_TetR"/>
</dbReference>
<dbReference type="Pfam" id="PF00440">
    <property type="entry name" value="TetR_N"/>
    <property type="match status" value="1"/>
</dbReference>
<dbReference type="PROSITE" id="PS50977">
    <property type="entry name" value="HTH_TETR_2"/>
    <property type="match status" value="1"/>
</dbReference>
<dbReference type="GO" id="GO:0000976">
    <property type="term" value="F:transcription cis-regulatory region binding"/>
    <property type="evidence" value="ECO:0007669"/>
    <property type="project" value="TreeGrafter"/>
</dbReference>
<dbReference type="InterPro" id="IPR009057">
    <property type="entry name" value="Homeodomain-like_sf"/>
</dbReference>
<comment type="caution">
    <text evidence="4">The sequence shown here is derived from an EMBL/GenBank/DDBJ whole genome shotgun (WGS) entry which is preliminary data.</text>
</comment>
<dbReference type="OrthoDB" id="70491at2"/>
<dbReference type="EMBL" id="QANS01000002">
    <property type="protein sequence ID" value="PTU32469.1"/>
    <property type="molecule type" value="Genomic_DNA"/>
</dbReference>
<evidence type="ECO:0000256" key="2">
    <source>
        <dbReference type="PROSITE-ProRule" id="PRU00335"/>
    </source>
</evidence>
<keyword evidence="5" id="KW-1185">Reference proteome</keyword>
<dbReference type="InterPro" id="IPR050109">
    <property type="entry name" value="HTH-type_TetR-like_transc_reg"/>
</dbReference>
<dbReference type="PANTHER" id="PTHR30055">
    <property type="entry name" value="HTH-TYPE TRANSCRIPTIONAL REGULATOR RUTR"/>
    <property type="match status" value="1"/>
</dbReference>
<gene>
    <name evidence="4" type="ORF">CJD38_07445</name>
</gene>
<dbReference type="GO" id="GO:0003700">
    <property type="term" value="F:DNA-binding transcription factor activity"/>
    <property type="evidence" value="ECO:0007669"/>
    <property type="project" value="TreeGrafter"/>
</dbReference>
<dbReference type="Gene3D" id="1.10.357.10">
    <property type="entry name" value="Tetracycline Repressor, domain 2"/>
    <property type="match status" value="1"/>
</dbReference>
<evidence type="ECO:0000259" key="3">
    <source>
        <dbReference type="PROSITE" id="PS50977"/>
    </source>
</evidence>
<accession>A0A2T5MIV3</accession>
<dbReference type="RefSeq" id="WP_107939666.1">
    <property type="nucleotide sequence ID" value="NZ_QANS01000002.1"/>
</dbReference>
<dbReference type="SUPFAM" id="SSF46689">
    <property type="entry name" value="Homeodomain-like"/>
    <property type="match status" value="1"/>
</dbReference>
<organism evidence="4 5">
    <name type="scientific">Stenotrophobium rhamnosiphilum</name>
    <dbReference type="NCBI Taxonomy" id="2029166"/>
    <lineage>
        <taxon>Bacteria</taxon>
        <taxon>Pseudomonadati</taxon>
        <taxon>Pseudomonadota</taxon>
        <taxon>Gammaproteobacteria</taxon>
        <taxon>Nevskiales</taxon>
        <taxon>Nevskiaceae</taxon>
        <taxon>Stenotrophobium</taxon>
    </lineage>
</organism>
<name>A0A2T5MIV3_9GAMM</name>
<feature type="DNA-binding region" description="H-T-H motif" evidence="2">
    <location>
        <begin position="42"/>
        <end position="61"/>
    </location>
</feature>
<evidence type="ECO:0000256" key="1">
    <source>
        <dbReference type="ARBA" id="ARBA00023125"/>
    </source>
</evidence>